<gene>
    <name evidence="1" type="ORF">kustc0854</name>
</gene>
<name>Q1PWJ5_KUEST</name>
<evidence type="ECO:0000313" key="1">
    <source>
        <dbReference type="EMBL" id="CAJ71599.1"/>
    </source>
</evidence>
<proteinExistence type="predicted"/>
<reference evidence="1" key="1">
    <citation type="journal article" date="2006" name="Nature">
        <title>Deciphering the evolution and metabolism of an anammox bacterium from a community genome.</title>
        <authorList>
            <person name="Strous M."/>
            <person name="Pelletier E."/>
            <person name="Mangenot S."/>
            <person name="Rattei T."/>
            <person name="Lehner A."/>
            <person name="Taylor M.W."/>
            <person name="Horn M."/>
            <person name="Daims H."/>
            <person name="Bartol-Mavel D."/>
            <person name="Wincker P."/>
            <person name="Barbe V."/>
            <person name="Fonknechten N."/>
            <person name="Vallenet D."/>
            <person name="Segurens B."/>
            <person name="Schenowitz-Truong C."/>
            <person name="Medigue C."/>
            <person name="Collingro A."/>
            <person name="Snel B."/>
            <person name="Dutilh B.E."/>
            <person name="OpDenCamp H.J.M."/>
            <person name="vanDerDrift C."/>
            <person name="Cirpus I."/>
            <person name="vanDePas-Schoonen K.T."/>
            <person name="Harhangi H.R."/>
            <person name="vanNiftrik L."/>
            <person name="Schmid M."/>
            <person name="Keltjens J."/>
            <person name="vanDeVossenberg J."/>
            <person name="Kartal B."/>
            <person name="Meier H."/>
            <person name="Frishman D."/>
            <person name="Huynen M.A."/>
            <person name="Mewes H."/>
            <person name="Weissenbach J."/>
            <person name="Jetten M.S.M."/>
            <person name="Wagner M."/>
            <person name="LePaslier D."/>
        </authorList>
    </citation>
    <scope>NUCLEOTIDE SEQUENCE</scope>
</reference>
<accession>Q1PWJ5</accession>
<protein>
    <submittedName>
        <fullName evidence="1">Uncharacterized protein</fullName>
    </submittedName>
</protein>
<organism evidence="1">
    <name type="scientific">Kuenenia stuttgartiensis</name>
    <dbReference type="NCBI Taxonomy" id="174633"/>
    <lineage>
        <taxon>Bacteria</taxon>
        <taxon>Pseudomonadati</taxon>
        <taxon>Planctomycetota</taxon>
        <taxon>Candidatus Brocadiia</taxon>
        <taxon>Candidatus Brocadiales</taxon>
        <taxon>Candidatus Brocadiaceae</taxon>
        <taxon>Candidatus Kuenenia</taxon>
    </lineage>
</organism>
<dbReference type="AlphaFoldDB" id="Q1PWJ5"/>
<reference evidence="1" key="2">
    <citation type="submission" date="2006-01" db="EMBL/GenBank/DDBJ databases">
        <authorList>
            <person name="Genoscope"/>
        </authorList>
    </citation>
    <scope>NUCLEOTIDE SEQUENCE</scope>
</reference>
<sequence length="61" mass="6872">MSLRARSQVAARHAFAATWERAFLIVTGKQCHTGSDFTIRYGEHQAAILYCSGKSGRRSWK</sequence>
<dbReference type="EMBL" id="CT573073">
    <property type="protein sequence ID" value="CAJ71599.1"/>
    <property type="molecule type" value="Genomic_DNA"/>
</dbReference>